<keyword evidence="2" id="KW-0732">Signal</keyword>
<keyword evidence="1 4" id="KW-0413">Isomerase</keyword>
<feature type="signal peptide" evidence="2">
    <location>
        <begin position="1"/>
        <end position="31"/>
    </location>
</feature>
<dbReference type="SUPFAM" id="SSF54534">
    <property type="entry name" value="FKBP-like"/>
    <property type="match status" value="1"/>
</dbReference>
<evidence type="ECO:0000256" key="1">
    <source>
        <dbReference type="PROSITE-ProRule" id="PRU00278"/>
    </source>
</evidence>
<dbReference type="PANTHER" id="PTHR47245:SF2">
    <property type="entry name" value="PEPTIDYL-PROLYL CIS-TRANS ISOMERASE HP_0175-RELATED"/>
    <property type="match status" value="1"/>
</dbReference>
<reference evidence="4" key="1">
    <citation type="submission" date="2021-06" db="EMBL/GenBank/DDBJ databases">
        <title>Description of novel taxa of the family Lachnospiraceae.</title>
        <authorList>
            <person name="Chaplin A.V."/>
            <person name="Sokolova S.R."/>
            <person name="Pikina A.P."/>
            <person name="Korzhanova M."/>
            <person name="Belova V."/>
            <person name="Korostin D."/>
            <person name="Efimov B.A."/>
        </authorList>
    </citation>
    <scope>NUCLEOTIDE SEQUENCE</scope>
    <source>
        <strain evidence="4">ASD5720</strain>
    </source>
</reference>
<dbReference type="GO" id="GO:0003755">
    <property type="term" value="F:peptidyl-prolyl cis-trans isomerase activity"/>
    <property type="evidence" value="ECO:0007669"/>
    <property type="project" value="UniProtKB-KW"/>
</dbReference>
<dbReference type="Proteomes" id="UP000712157">
    <property type="component" value="Unassembled WGS sequence"/>
</dbReference>
<evidence type="ECO:0000313" key="5">
    <source>
        <dbReference type="Proteomes" id="UP000712157"/>
    </source>
</evidence>
<dbReference type="InterPro" id="IPR000297">
    <property type="entry name" value="PPIase_PpiC"/>
</dbReference>
<dbReference type="PROSITE" id="PS50198">
    <property type="entry name" value="PPIC_PPIASE_2"/>
    <property type="match status" value="1"/>
</dbReference>
<feature type="domain" description="PpiC" evidence="3">
    <location>
        <begin position="176"/>
        <end position="282"/>
    </location>
</feature>
<comment type="caution">
    <text evidence="4">The sequence shown here is derived from an EMBL/GenBank/DDBJ whole genome shotgun (WGS) entry which is preliminary data.</text>
</comment>
<gene>
    <name evidence="4" type="ORF">KTH89_12790</name>
</gene>
<evidence type="ECO:0000313" key="4">
    <source>
        <dbReference type="EMBL" id="MBU9737420.1"/>
    </source>
</evidence>
<name>A0A949JY97_9FIRM</name>
<dbReference type="AlphaFoldDB" id="A0A949JY97"/>
<evidence type="ECO:0000256" key="2">
    <source>
        <dbReference type="SAM" id="SignalP"/>
    </source>
</evidence>
<accession>A0A949JY97</accession>
<feature type="chain" id="PRO_5037958180" evidence="2">
    <location>
        <begin position="32"/>
        <end position="343"/>
    </location>
</feature>
<keyword evidence="1" id="KW-0697">Rotamase</keyword>
<dbReference type="InterPro" id="IPR050245">
    <property type="entry name" value="PrsA_foldase"/>
</dbReference>
<dbReference type="Pfam" id="PF00639">
    <property type="entry name" value="Rotamase"/>
    <property type="match status" value="1"/>
</dbReference>
<dbReference type="PROSITE" id="PS51257">
    <property type="entry name" value="PROKAR_LIPOPROTEIN"/>
    <property type="match status" value="1"/>
</dbReference>
<dbReference type="PANTHER" id="PTHR47245">
    <property type="entry name" value="PEPTIDYLPROLYL ISOMERASE"/>
    <property type="match status" value="1"/>
</dbReference>
<organism evidence="4 5">
    <name type="scientific">Diplocloster agilis</name>
    <dbReference type="NCBI Taxonomy" id="2850323"/>
    <lineage>
        <taxon>Bacteria</taxon>
        <taxon>Bacillati</taxon>
        <taxon>Bacillota</taxon>
        <taxon>Clostridia</taxon>
        <taxon>Lachnospirales</taxon>
        <taxon>Lachnospiraceae</taxon>
        <taxon>Diplocloster</taxon>
    </lineage>
</organism>
<proteinExistence type="predicted"/>
<dbReference type="EMBL" id="JAHQCW010000020">
    <property type="protein sequence ID" value="MBU9737420.1"/>
    <property type="molecule type" value="Genomic_DNA"/>
</dbReference>
<dbReference type="Gene3D" id="3.10.50.40">
    <property type="match status" value="1"/>
</dbReference>
<keyword evidence="5" id="KW-1185">Reference proteome</keyword>
<sequence>MKSGNKRLVTVICAFCVLALALTGCSAGVKADATVATLNGQEIKLGVANFYLKYQQAQMETYYKQYIGEDMWNQSTGEEGKTYASSTKEGAMETIETMYLLREHMGDYNVSLSDEETKKIGDAAAAFLEANDKKTLKTMSATQETVEEFMQLYTIQKKMYDPMTADVDTNVSDEEAAQKKISYVFFNKTKTQDAEGNSVDTTDEQKAEIKKQAEEVLAQAKESGDFDAAAQTAEKTVNTGTYGSDDTLYDTLIKEAADQLDEGQFADLIETDTGYYLVRLDSKFDQEATDTKKESIVSQRKSEAYSAKIQEWKDAADFQVDDKVWGKINFDQPLEVKMENAQQ</sequence>
<dbReference type="RefSeq" id="WP_158346108.1">
    <property type="nucleotide sequence ID" value="NZ_JAHQCW010000020.1"/>
</dbReference>
<evidence type="ECO:0000259" key="3">
    <source>
        <dbReference type="PROSITE" id="PS50198"/>
    </source>
</evidence>
<dbReference type="InterPro" id="IPR046357">
    <property type="entry name" value="PPIase_dom_sf"/>
</dbReference>
<protein>
    <submittedName>
        <fullName evidence="4">Peptidyl-prolyl cis-trans isomerase</fullName>
    </submittedName>
</protein>